<comment type="caution">
    <text evidence="3">The sequence shown here is derived from an EMBL/GenBank/DDBJ whole genome shotgun (WGS) entry which is preliminary data.</text>
</comment>
<dbReference type="InterPro" id="IPR036641">
    <property type="entry name" value="HPT_dom_sf"/>
</dbReference>
<protein>
    <recommendedName>
        <fullName evidence="2">HPt domain-containing protein</fullName>
    </recommendedName>
</protein>
<reference evidence="3" key="1">
    <citation type="submission" date="2021-01" db="EMBL/GenBank/DDBJ databases">
        <title>Whole genome shotgun sequence of Actinoplanes ferrugineus NBRC 15555.</title>
        <authorList>
            <person name="Komaki H."/>
            <person name="Tamura T."/>
        </authorList>
    </citation>
    <scope>NUCLEOTIDE SEQUENCE</scope>
    <source>
        <strain evidence="3">NBRC 15555</strain>
    </source>
</reference>
<dbReference type="EMBL" id="BOMM01000028">
    <property type="protein sequence ID" value="GIE11298.1"/>
    <property type="molecule type" value="Genomic_DNA"/>
</dbReference>
<dbReference type="CDD" id="cd00088">
    <property type="entry name" value="HPT"/>
    <property type="match status" value="1"/>
</dbReference>
<evidence type="ECO:0000313" key="4">
    <source>
        <dbReference type="Proteomes" id="UP000598174"/>
    </source>
</evidence>
<dbReference type="SUPFAM" id="SSF47226">
    <property type="entry name" value="Histidine-containing phosphotransfer domain, HPT domain"/>
    <property type="match status" value="1"/>
</dbReference>
<gene>
    <name evidence="3" type="ORF">Afe05nite_31380</name>
</gene>
<keyword evidence="1" id="KW-0597">Phosphoprotein</keyword>
<dbReference type="GO" id="GO:0000160">
    <property type="term" value="P:phosphorelay signal transduction system"/>
    <property type="evidence" value="ECO:0007669"/>
    <property type="project" value="InterPro"/>
</dbReference>
<evidence type="ECO:0000259" key="2">
    <source>
        <dbReference type="PROSITE" id="PS50894"/>
    </source>
</evidence>
<dbReference type="Proteomes" id="UP000598174">
    <property type="component" value="Unassembled WGS sequence"/>
</dbReference>
<dbReference type="InterPro" id="IPR008207">
    <property type="entry name" value="Sig_transdc_His_kin_Hpt_dom"/>
</dbReference>
<feature type="modified residue" description="Phosphohistidine" evidence="1">
    <location>
        <position position="65"/>
    </location>
</feature>
<dbReference type="PROSITE" id="PS50894">
    <property type="entry name" value="HPT"/>
    <property type="match status" value="1"/>
</dbReference>
<sequence length="126" mass="13203">MDVRTREEEIRARLADIGGAEPGDGERALMARLLRSFVGKVPGGVERLGELLRGGDHGALRDHAHSLKGSAANIGAGQLAAVFHEVEESARDGIVPDADLTLGRIACEQAMVLGLLEQIAAELDAG</sequence>
<accession>A0A919MD16</accession>
<keyword evidence="4" id="KW-1185">Reference proteome</keyword>
<dbReference type="Gene3D" id="1.20.120.160">
    <property type="entry name" value="HPT domain"/>
    <property type="match status" value="1"/>
</dbReference>
<organism evidence="3 4">
    <name type="scientific">Paractinoplanes ferrugineus</name>
    <dbReference type="NCBI Taxonomy" id="113564"/>
    <lineage>
        <taxon>Bacteria</taxon>
        <taxon>Bacillati</taxon>
        <taxon>Actinomycetota</taxon>
        <taxon>Actinomycetes</taxon>
        <taxon>Micromonosporales</taxon>
        <taxon>Micromonosporaceae</taxon>
        <taxon>Paractinoplanes</taxon>
    </lineage>
</organism>
<name>A0A919MD16_9ACTN</name>
<evidence type="ECO:0000256" key="1">
    <source>
        <dbReference type="PROSITE-ProRule" id="PRU00110"/>
    </source>
</evidence>
<feature type="domain" description="HPt" evidence="2">
    <location>
        <begin position="26"/>
        <end position="126"/>
    </location>
</feature>
<evidence type="ECO:0000313" key="3">
    <source>
        <dbReference type="EMBL" id="GIE11298.1"/>
    </source>
</evidence>
<dbReference type="Pfam" id="PF01627">
    <property type="entry name" value="Hpt"/>
    <property type="match status" value="1"/>
</dbReference>
<dbReference type="AlphaFoldDB" id="A0A919MD16"/>
<dbReference type="RefSeq" id="WP_203817842.1">
    <property type="nucleotide sequence ID" value="NZ_BAAABP010000058.1"/>
</dbReference>
<proteinExistence type="predicted"/>